<protein>
    <submittedName>
        <fullName evidence="2">Uncharacterized protein</fullName>
    </submittedName>
</protein>
<dbReference type="EMBL" id="AP035785">
    <property type="protein sequence ID" value="BFO71039.1"/>
    <property type="molecule type" value="Genomic_DNA"/>
</dbReference>
<proteinExistence type="predicted"/>
<feature type="transmembrane region" description="Helical" evidence="1">
    <location>
        <begin position="59"/>
        <end position="80"/>
    </location>
</feature>
<gene>
    <name evidence="2" type="ORF">GTC17253_10050</name>
</gene>
<accession>A0AB33IPP7</accession>
<dbReference type="AlphaFoldDB" id="A0AB33IPP7"/>
<evidence type="ECO:0000256" key="1">
    <source>
        <dbReference type="SAM" id="Phobius"/>
    </source>
</evidence>
<organism evidence="2">
    <name type="scientific">Prevotella sp. GTC17253</name>
    <dbReference type="NCBI Taxonomy" id="3236793"/>
    <lineage>
        <taxon>Bacteria</taxon>
        <taxon>Pseudomonadati</taxon>
        <taxon>Bacteroidota</taxon>
        <taxon>Bacteroidia</taxon>
        <taxon>Bacteroidales</taxon>
        <taxon>Prevotellaceae</taxon>
        <taxon>Prevotella</taxon>
    </lineage>
</organism>
<keyword evidence="1" id="KW-0812">Transmembrane</keyword>
<sequence length="126" mass="14204">MSIMIDQDEEILRREYGKAECFRVPDGYFSQLADEVMGRIRQPEQTVTVAPRRRVRRRIVSVVAAAACIGVVGIALWTYFPQSGSKQVMPSDKRVMSVNVNETAVDEVADYAMLDNEDIYASLVNE</sequence>
<name>A0AB33IPP7_9BACT</name>
<evidence type="ECO:0000313" key="2">
    <source>
        <dbReference type="EMBL" id="BFO71039.1"/>
    </source>
</evidence>
<keyword evidence="1" id="KW-1133">Transmembrane helix</keyword>
<reference evidence="2" key="1">
    <citation type="submission" date="2024-07" db="EMBL/GenBank/DDBJ databases">
        <title>Complete genome sequence of Prevotella sp. YM-2024 GTC17253.</title>
        <authorList>
            <person name="Hayashi M."/>
            <person name="Muto Y."/>
            <person name="Tanaka K."/>
            <person name="Niwa H."/>
        </authorList>
    </citation>
    <scope>NUCLEOTIDE SEQUENCE</scope>
    <source>
        <strain evidence="2">GTC17253</strain>
    </source>
</reference>
<keyword evidence="1" id="KW-0472">Membrane</keyword>